<evidence type="ECO:0000313" key="2">
    <source>
        <dbReference type="EMBL" id="MCW2282229.1"/>
    </source>
</evidence>
<dbReference type="EMBL" id="JAOQNN010000003">
    <property type="protein sequence ID" value="MCW2282229.1"/>
    <property type="molecule type" value="Genomic_DNA"/>
</dbReference>
<protein>
    <recommendedName>
        <fullName evidence="4">WxL domain-containing protein</fullName>
    </recommendedName>
</protein>
<dbReference type="AlphaFoldDB" id="A0AAW5TM15"/>
<proteinExistence type="predicted"/>
<gene>
    <name evidence="2" type="ORF">M2256_002774</name>
</gene>
<evidence type="ECO:0008006" key="4">
    <source>
        <dbReference type="Google" id="ProtNLM"/>
    </source>
</evidence>
<feature type="chain" id="PRO_5043935870" description="WxL domain-containing protein" evidence="1">
    <location>
        <begin position="29"/>
        <end position="201"/>
    </location>
</feature>
<sequence length="201" mass="20999">MFKRKKFMALCATTLAGLSALGSFAPMAASADVAKNGDTVVTYEGAPKPAEWGLSVPATVKLDTEVNGYKIHNDKIEIVKVDGSTFEDTTTDHNFSISGTVKNLDANNKPILVNVNDSTKTTPFLLGVTSQGASDPGIGALDIQTDTSKISNIAISTKQDNSSSAPHVYLRSAVTKSAAESAANGANLNTTISWTATEKTS</sequence>
<accession>A0AAW5TM15</accession>
<dbReference type="Proteomes" id="UP001207687">
    <property type="component" value="Unassembled WGS sequence"/>
</dbReference>
<name>A0AAW5TM15_9LACT</name>
<feature type="signal peptide" evidence="1">
    <location>
        <begin position="1"/>
        <end position="28"/>
    </location>
</feature>
<comment type="caution">
    <text evidence="2">The sequence shown here is derived from an EMBL/GenBank/DDBJ whole genome shotgun (WGS) entry which is preliminary data.</text>
</comment>
<evidence type="ECO:0000256" key="1">
    <source>
        <dbReference type="SAM" id="SignalP"/>
    </source>
</evidence>
<evidence type="ECO:0000313" key="3">
    <source>
        <dbReference type="Proteomes" id="UP001207687"/>
    </source>
</evidence>
<reference evidence="2" key="1">
    <citation type="submission" date="2023-08" db="EMBL/GenBank/DDBJ databases">
        <title>Genomic analyses of the natural microbiome of Caenorhabditis elegans.</title>
        <authorList>
            <person name="Samuel B."/>
        </authorList>
    </citation>
    <scope>NUCLEOTIDE SEQUENCE</scope>
    <source>
        <strain evidence="2">BIGb0220</strain>
    </source>
</reference>
<dbReference type="PROSITE" id="PS51318">
    <property type="entry name" value="TAT"/>
    <property type="match status" value="1"/>
</dbReference>
<dbReference type="RefSeq" id="WP_264654121.1">
    <property type="nucleotide sequence ID" value="NZ_JAOQNN010000003.1"/>
</dbReference>
<keyword evidence="1" id="KW-0732">Signal</keyword>
<dbReference type="InterPro" id="IPR006311">
    <property type="entry name" value="TAT_signal"/>
</dbReference>
<organism evidence="2 3">
    <name type="scientific">Lactococcus lactis</name>
    <dbReference type="NCBI Taxonomy" id="1358"/>
    <lineage>
        <taxon>Bacteria</taxon>
        <taxon>Bacillati</taxon>
        <taxon>Bacillota</taxon>
        <taxon>Bacilli</taxon>
        <taxon>Lactobacillales</taxon>
        <taxon>Streptococcaceae</taxon>
        <taxon>Lactococcus</taxon>
    </lineage>
</organism>